<dbReference type="InterPro" id="IPR036526">
    <property type="entry name" value="C-N_Hydrolase_sf"/>
</dbReference>
<evidence type="ECO:0000256" key="1">
    <source>
        <dbReference type="ARBA" id="ARBA00012519"/>
    </source>
</evidence>
<name>A0A0U4W2C2_9BACT</name>
<keyword evidence="5" id="KW-0067">ATP-binding</keyword>
<protein>
    <recommendedName>
        <fullName evidence="1">D-glycero-beta-D-manno-heptose 1-phosphate adenylyltransferase</fullName>
        <ecNumber evidence="1">2.7.7.70</ecNumber>
    </recommendedName>
</protein>
<dbReference type="GO" id="GO:0016773">
    <property type="term" value="F:phosphotransferase activity, alcohol group as acceptor"/>
    <property type="evidence" value="ECO:0007669"/>
    <property type="project" value="InterPro"/>
</dbReference>
<dbReference type="InterPro" id="IPR003010">
    <property type="entry name" value="C-N_Hydrolase"/>
</dbReference>
<reference evidence="9 10" key="1">
    <citation type="journal article" date="2016" name="Int. J. Syst. Evol. Microbiol.">
        <title>Caldimicrobium thiodismutans sp. nov., a sulfur-disproportionating bacterium isolated from a hot spring, and emended description of the genus Caldimicrobium.</title>
        <authorList>
            <person name="Kojima H."/>
            <person name="Umezawa K."/>
            <person name="Fukui M."/>
        </authorList>
    </citation>
    <scope>NUCLEOTIDE SEQUENCE [LARGE SCALE GENOMIC DNA]</scope>
    <source>
        <strain evidence="9 10">TF1</strain>
    </source>
</reference>
<dbReference type="EC" id="2.7.7.70" evidence="1"/>
<keyword evidence="6" id="KW-0119">Carbohydrate metabolism</keyword>
<dbReference type="SUPFAM" id="SSF52374">
    <property type="entry name" value="Nucleotidylyl transferase"/>
    <property type="match status" value="1"/>
</dbReference>
<dbReference type="Pfam" id="PF00795">
    <property type="entry name" value="CN_hydrolase"/>
    <property type="match status" value="1"/>
</dbReference>
<comment type="catalytic activity">
    <reaction evidence="7">
        <text>D-glycero-beta-D-manno-heptose 1-phosphate + ATP + H(+) = ADP-D-glycero-beta-D-manno-heptose + diphosphate</text>
        <dbReference type="Rhea" id="RHEA:27465"/>
        <dbReference type="ChEBI" id="CHEBI:15378"/>
        <dbReference type="ChEBI" id="CHEBI:30616"/>
        <dbReference type="ChEBI" id="CHEBI:33019"/>
        <dbReference type="ChEBI" id="CHEBI:59967"/>
        <dbReference type="ChEBI" id="CHEBI:61593"/>
        <dbReference type="EC" id="2.7.7.70"/>
    </reaction>
</comment>
<evidence type="ECO:0000256" key="2">
    <source>
        <dbReference type="ARBA" id="ARBA00022679"/>
    </source>
</evidence>
<evidence type="ECO:0000256" key="5">
    <source>
        <dbReference type="ARBA" id="ARBA00022840"/>
    </source>
</evidence>
<evidence type="ECO:0000256" key="4">
    <source>
        <dbReference type="ARBA" id="ARBA00022741"/>
    </source>
</evidence>
<organism evidence="9 10">
    <name type="scientific">Caldimicrobium thiodismutans</name>
    <dbReference type="NCBI Taxonomy" id="1653476"/>
    <lineage>
        <taxon>Bacteria</taxon>
        <taxon>Pseudomonadati</taxon>
        <taxon>Thermodesulfobacteriota</taxon>
        <taxon>Thermodesulfobacteria</taxon>
        <taxon>Thermodesulfobacteriales</taxon>
        <taxon>Thermodesulfobacteriaceae</taxon>
        <taxon>Caldimicrobium</taxon>
    </lineage>
</organism>
<evidence type="ECO:0000313" key="10">
    <source>
        <dbReference type="Proteomes" id="UP000068196"/>
    </source>
</evidence>
<evidence type="ECO:0000313" key="9">
    <source>
        <dbReference type="EMBL" id="BAU23229.1"/>
    </source>
</evidence>
<dbReference type="NCBIfam" id="TIGR00125">
    <property type="entry name" value="cyt_tran_rel"/>
    <property type="match status" value="1"/>
</dbReference>
<proteinExistence type="predicted"/>
<dbReference type="GO" id="GO:0005524">
    <property type="term" value="F:ATP binding"/>
    <property type="evidence" value="ECO:0007669"/>
    <property type="project" value="UniProtKB-KW"/>
</dbReference>
<dbReference type="Gene3D" id="3.60.110.10">
    <property type="entry name" value="Carbon-nitrogen hydrolase"/>
    <property type="match status" value="1"/>
</dbReference>
<feature type="domain" description="CN hydrolase" evidence="8">
    <location>
        <begin position="5"/>
        <end position="231"/>
    </location>
</feature>
<evidence type="ECO:0000259" key="8">
    <source>
        <dbReference type="PROSITE" id="PS50263"/>
    </source>
</evidence>
<dbReference type="PROSITE" id="PS50263">
    <property type="entry name" value="CN_HYDROLASE"/>
    <property type="match status" value="1"/>
</dbReference>
<keyword evidence="2" id="KW-0808">Transferase</keyword>
<dbReference type="InterPro" id="IPR004821">
    <property type="entry name" value="Cyt_trans-like"/>
</dbReference>
<dbReference type="PANTHER" id="PTHR43793">
    <property type="entry name" value="FAD SYNTHASE"/>
    <property type="match status" value="1"/>
</dbReference>
<dbReference type="Pfam" id="PF01467">
    <property type="entry name" value="CTP_transf_like"/>
    <property type="match status" value="1"/>
</dbReference>
<evidence type="ECO:0000256" key="3">
    <source>
        <dbReference type="ARBA" id="ARBA00022695"/>
    </source>
</evidence>
<dbReference type="Proteomes" id="UP000068196">
    <property type="component" value="Chromosome"/>
</dbReference>
<keyword evidence="10" id="KW-1185">Reference proteome</keyword>
<dbReference type="Gene3D" id="3.40.50.620">
    <property type="entry name" value="HUPs"/>
    <property type="match status" value="1"/>
</dbReference>
<dbReference type="KEGG" id="cthi:THC_0842"/>
<dbReference type="EMBL" id="AP014945">
    <property type="protein sequence ID" value="BAU23229.1"/>
    <property type="molecule type" value="Genomic_DNA"/>
</dbReference>
<dbReference type="PANTHER" id="PTHR43793:SF2">
    <property type="entry name" value="BIFUNCTIONAL PROTEIN HLDE"/>
    <property type="match status" value="1"/>
</dbReference>
<dbReference type="RefSeq" id="WP_082706277.1">
    <property type="nucleotide sequence ID" value="NZ_AP014945.1"/>
</dbReference>
<dbReference type="GO" id="GO:0005975">
    <property type="term" value="P:carbohydrate metabolic process"/>
    <property type="evidence" value="ECO:0007669"/>
    <property type="project" value="InterPro"/>
</dbReference>
<dbReference type="SUPFAM" id="SSF56317">
    <property type="entry name" value="Carbon-nitrogen hydrolase"/>
    <property type="match status" value="1"/>
</dbReference>
<dbReference type="GO" id="GO:0016779">
    <property type="term" value="F:nucleotidyltransferase activity"/>
    <property type="evidence" value="ECO:0007669"/>
    <property type="project" value="UniProtKB-KW"/>
</dbReference>
<keyword evidence="3" id="KW-0548">Nucleotidyltransferase</keyword>
<sequence>MKSPLNFSIAQMEVTQNLEKNLEKILEFIKKAKGDIILFPELALTGYRNFQELSPDTVEVALREIQRSTGDKKIFLGSVFFKKDGYVNAYLALSSSGVSCLAEKELLFPGLDDLYYLKPGQRKGCLFLNSTTWIIAICFELRSPELVRGFLSEGLDGLIVPAQWPKLRIDHFKTLLKARALENQIHSIGINGVGKIGELELGGGSHVFSPSGEELGSCGDEETLLELTLDLKTQPLPYPLRTPFLKTSKLKTLDELKEIISKRRSKGQVMVFTNGCFDLLHAGHVDYLQKARHLGDFLVVGLNSDVSIQKIKGPERPINHQAYRVEVLSALACVDYIILFDEETPERLIHTLKPDILVKGEDWPEDKIVGGAFVKGYGGKVIRLPFNYNTSTSKLIEKIRSKGI</sequence>
<dbReference type="InterPro" id="IPR014729">
    <property type="entry name" value="Rossmann-like_a/b/a_fold"/>
</dbReference>
<dbReference type="NCBIfam" id="TIGR02199">
    <property type="entry name" value="rfaE_dom_II"/>
    <property type="match status" value="1"/>
</dbReference>
<dbReference type="InterPro" id="IPR011914">
    <property type="entry name" value="RfaE_dom_II"/>
</dbReference>
<dbReference type="AlphaFoldDB" id="A0A0U4W2C2"/>
<dbReference type="PATRIC" id="fig|1653476.3.peg.873"/>
<evidence type="ECO:0000256" key="7">
    <source>
        <dbReference type="ARBA" id="ARBA00047428"/>
    </source>
</evidence>
<dbReference type="InterPro" id="IPR050385">
    <property type="entry name" value="Archaeal_FAD_synthase"/>
</dbReference>
<reference evidence="10" key="2">
    <citation type="journal article" date="2016" name="Int. J. Syst. Evol. Microbiol.">
        <title>Caldimicrobium thiodismutans sp. nov., a sulfur-disproportionating bacterium isolated from a hot spring.</title>
        <authorList>
            <person name="Kojima H."/>
            <person name="Umezawa K."/>
            <person name="Fukui M."/>
        </authorList>
    </citation>
    <scope>NUCLEOTIDE SEQUENCE [LARGE SCALE GENOMIC DNA]</scope>
    <source>
        <strain evidence="10">TF1</strain>
    </source>
</reference>
<accession>A0A0U4W2C2</accession>
<gene>
    <name evidence="9" type="ORF">THC_0842</name>
</gene>
<dbReference type="STRING" id="1653476.THC_0842"/>
<keyword evidence="4" id="KW-0547">Nucleotide-binding</keyword>
<evidence type="ECO:0000256" key="6">
    <source>
        <dbReference type="ARBA" id="ARBA00023277"/>
    </source>
</evidence>
<dbReference type="OrthoDB" id="9795543at2"/>